<dbReference type="Proteomes" id="UP001578633">
    <property type="component" value="Chromosome 6"/>
</dbReference>
<dbReference type="RefSeq" id="XP_069305943.1">
    <property type="nucleotide sequence ID" value="XM_069453387.1"/>
</dbReference>
<evidence type="ECO:0000313" key="1">
    <source>
        <dbReference type="EMBL" id="KAL1795359.1"/>
    </source>
</evidence>
<name>A0ABR3UHQ6_9PLEO</name>
<sequence>MNLFASCRTLYHDAGSAFYSNNIFIIEDTSYHKFQDYGRFDWSIATSLPCALFTYLGTQAHWLRKLVLDTELLGHVSLHRSLKHWEEEEDGAPGRFDITPLMHTIWNMDLDIDISFVNTTNWTSYCSLKDRGFNLPAITAVFKSILGGQLQLRKYGQLLRAIAINRDASGGEISWGTTSPCCSESSPGRFGPIFPDRHYMSSFVAEDGGARLQMRKRETALNLLNLPPRILERIIALVVRPAEGFLIDLDRDTKFKCGIVHVNKDLYREWREPSLFGSYGFEHNRFELVLTTDRLHTDFDGFKKLRKLLRKTFVIDHPHPRYNYGLTTLIAGPHPRTRVNYTLKFEVQGPISLSDIRISILPFVMETATSNPREGPWLTIQVWSTDCDGAHTMTASHTFKLRELRINVLTALMKSVYLGSKKLVPEFWINGFGEVVQVEDVDDVEGEAWEIASDVLGMPENSSFHVLKLHPIDRQYQPKGIHPDCWANSKELFPFERDLSQIMAYLVYHIDDGYLFRRTIHPVEFQRWCPECEGDEDYHESERSTEEDIMA</sequence>
<evidence type="ECO:0008006" key="3">
    <source>
        <dbReference type="Google" id="ProtNLM"/>
    </source>
</evidence>
<keyword evidence="2" id="KW-1185">Reference proteome</keyword>
<gene>
    <name evidence="1" type="ORF">ACET3X_007175</name>
</gene>
<reference evidence="1 2" key="1">
    <citation type="submission" date="2024-09" db="EMBL/GenBank/DDBJ databases">
        <title>T2T genomes of carrot and Alternaria dauci and their utility for understanding host-pathogen interaction during carrot leaf blight disease.</title>
        <authorList>
            <person name="Liu W."/>
            <person name="Xu S."/>
            <person name="Ou C."/>
            <person name="Liu X."/>
            <person name="Zhuang F."/>
            <person name="Deng X.W."/>
        </authorList>
    </citation>
    <scope>NUCLEOTIDE SEQUENCE [LARGE SCALE GENOMIC DNA]</scope>
    <source>
        <strain evidence="1 2">A2016</strain>
    </source>
</reference>
<evidence type="ECO:0000313" key="2">
    <source>
        <dbReference type="Proteomes" id="UP001578633"/>
    </source>
</evidence>
<organism evidence="1 2">
    <name type="scientific">Alternaria dauci</name>
    <dbReference type="NCBI Taxonomy" id="48095"/>
    <lineage>
        <taxon>Eukaryota</taxon>
        <taxon>Fungi</taxon>
        <taxon>Dikarya</taxon>
        <taxon>Ascomycota</taxon>
        <taxon>Pezizomycotina</taxon>
        <taxon>Dothideomycetes</taxon>
        <taxon>Pleosporomycetidae</taxon>
        <taxon>Pleosporales</taxon>
        <taxon>Pleosporineae</taxon>
        <taxon>Pleosporaceae</taxon>
        <taxon>Alternaria</taxon>
        <taxon>Alternaria sect. Porri</taxon>
    </lineage>
</organism>
<comment type="caution">
    <text evidence="1">The sequence shown here is derived from an EMBL/GenBank/DDBJ whole genome shotgun (WGS) entry which is preliminary data.</text>
</comment>
<accession>A0ABR3UHQ6</accession>
<protein>
    <recommendedName>
        <fullName evidence="3">F-box domain-containing protein</fullName>
    </recommendedName>
</protein>
<dbReference type="EMBL" id="JBHGVX010000006">
    <property type="protein sequence ID" value="KAL1795359.1"/>
    <property type="molecule type" value="Genomic_DNA"/>
</dbReference>
<dbReference type="GeneID" id="96087497"/>
<proteinExistence type="predicted"/>